<feature type="transmembrane region" description="Helical" evidence="6">
    <location>
        <begin position="546"/>
        <end position="570"/>
    </location>
</feature>
<feature type="transmembrane region" description="Helical" evidence="6">
    <location>
        <begin position="944"/>
        <end position="966"/>
    </location>
</feature>
<sequence>MLKSTRQAIHQYGLVPRESVDDEHDAGLEVATATTTDHLSWFHRLSRPFSNVNKLSERAVYAHYVTPRRRKRSILRLIYWSVFAVPYILITLVLVAGIFFPSYTVRPPHYDELRKRATTTGRANPYNEKVFIAASLAEKEGDLSSGAWGREVLELVDLLGQENVHLSIYEDNPDPVTKQSLDSFRKNVKSEDLDLASLPHVTLPNGEERLKRIAFLAEVRNRALAPIDEHGVKFDKVLYLNDVNFDPIEAAQLLFATNIDSTGRADYAAACAVDHIMPFKFYDRFATRDYDGMITGLPFFPWFTSAGTGTSRNDVLEGKDAVRVRSCWGGMVAFEAKWFQARTGVQPQPVDPPAKSPNDNTSPLRFRHDNETFWEASECCLINADLQYRMSGKGRPTESRIYINPFVRVAYDEKTLSWLSFIRRPERLYAPIHDILNYFVGFPETKSRFAEEPGQIVTDKVWIFDDPAAAFAQNATEADLAGHYAQQTRKAEPGGYCSSPNLLVINEKPEHGDGAWKEQSGAWQNDVISRESTCRKIMVLDNDTRGWIMTAVSGIACTFGASIICVDLIIRQFPGKKNFKIEQSNAFLSTGLSLSFGVMIFSSLYSMLPSAKNYLVKGGMSPRNAILTLIGCFLIGALGISVLSGILHQYIPHSVVDCDAEHGDEEQAKDGHDHGHSQQPMQEQQLGLQHSDAHHDHTSHGSSSETSNAAVLRRPSLHKSISSKVSQLVAGAEKLCDDNDNGQCYGDLCEIRPTRLQSRKSLGSLKSGRPSGVSRNQTTQGPHERRAALEDVDETTPLIPTKSVPTTVESSLASLPPANDHKNANGKHISSTQKRSRASSISSESSHHEHSHNHHDHHAHDVDATQSQHHHHVPTNVFLSLGLQTSTAIALHKIPEGFITYATNHANPTLGFSIFLALFIHNITEGFALALPLYLAINSRWKAMLISAVLGGVSQPLGAGVAALWFKVQGRGREGGDGAEDGEMDTVYGCMFAITAGIMAMVSLQLLGESLDLTASRRLCFVSAFAGMGILGLSSALTA</sequence>
<feature type="transmembrane region" description="Helical" evidence="6">
    <location>
        <begin position="77"/>
        <end position="100"/>
    </location>
</feature>
<dbReference type="STRING" id="183478.A0A364N764"/>
<dbReference type="Pfam" id="PF11735">
    <property type="entry name" value="CAP59_mtransfer"/>
    <property type="match status" value="1"/>
</dbReference>
<feature type="compositionally biased region" description="Polar residues" evidence="5">
    <location>
        <begin position="700"/>
        <end position="709"/>
    </location>
</feature>
<evidence type="ECO:0000256" key="4">
    <source>
        <dbReference type="ARBA" id="ARBA00023136"/>
    </source>
</evidence>
<keyword evidence="7" id="KW-0808">Transferase</keyword>
<feature type="transmembrane region" description="Helical" evidence="6">
    <location>
        <begin position="1019"/>
        <end position="1037"/>
    </location>
</feature>
<protein>
    <submittedName>
        <fullName evidence="7">Glycosyltransferase family 69 protein</fullName>
    </submittedName>
</protein>
<dbReference type="Pfam" id="PF02535">
    <property type="entry name" value="Zip"/>
    <property type="match status" value="1"/>
</dbReference>
<feature type="region of interest" description="Disordered" evidence="5">
    <location>
        <begin position="345"/>
        <end position="364"/>
    </location>
</feature>
<comment type="caution">
    <text evidence="7">The sequence shown here is derived from an EMBL/GenBank/DDBJ whole genome shotgun (WGS) entry which is preliminary data.</text>
</comment>
<dbReference type="InterPro" id="IPR021047">
    <property type="entry name" value="Mannosyltransferase_CMT1"/>
</dbReference>
<dbReference type="OrthoDB" id="262547at2759"/>
<evidence type="ECO:0000256" key="2">
    <source>
        <dbReference type="ARBA" id="ARBA00022692"/>
    </source>
</evidence>
<dbReference type="GO" id="GO:0046873">
    <property type="term" value="F:metal ion transmembrane transporter activity"/>
    <property type="evidence" value="ECO:0007669"/>
    <property type="project" value="InterPro"/>
</dbReference>
<dbReference type="InterPro" id="IPR003689">
    <property type="entry name" value="ZIP"/>
</dbReference>
<comment type="subcellular location">
    <subcellularLocation>
        <location evidence="1">Membrane</location>
        <topology evidence="1">Multi-pass membrane protein</topology>
    </subcellularLocation>
</comment>
<keyword evidence="4 6" id="KW-0472">Membrane</keyword>
<keyword evidence="8" id="KW-1185">Reference proteome</keyword>
<keyword evidence="2 6" id="KW-0812">Transmembrane</keyword>
<feature type="transmembrane region" description="Helical" evidence="6">
    <location>
        <begin position="625"/>
        <end position="647"/>
    </location>
</feature>
<dbReference type="PANTHER" id="PTHR34144:SF8">
    <property type="entry name" value="GLYCOSYLTRANSFERASE FAMILY 69 PROTEIN"/>
    <property type="match status" value="1"/>
</dbReference>
<dbReference type="GO" id="GO:0016740">
    <property type="term" value="F:transferase activity"/>
    <property type="evidence" value="ECO:0007669"/>
    <property type="project" value="UniProtKB-KW"/>
</dbReference>
<evidence type="ECO:0000313" key="7">
    <source>
        <dbReference type="EMBL" id="RAR13077.1"/>
    </source>
</evidence>
<evidence type="ECO:0000256" key="1">
    <source>
        <dbReference type="ARBA" id="ARBA00004141"/>
    </source>
</evidence>
<feature type="region of interest" description="Disordered" evidence="5">
    <location>
        <begin position="760"/>
        <end position="871"/>
    </location>
</feature>
<feature type="compositionally biased region" description="Polar residues" evidence="5">
    <location>
        <begin position="803"/>
        <end position="813"/>
    </location>
</feature>
<proteinExistence type="predicted"/>
<evidence type="ECO:0000313" key="8">
    <source>
        <dbReference type="Proteomes" id="UP000249619"/>
    </source>
</evidence>
<keyword evidence="3 6" id="KW-1133">Transmembrane helix</keyword>
<feature type="compositionally biased region" description="Basic and acidic residues" evidence="5">
    <location>
        <begin position="662"/>
        <end position="676"/>
    </location>
</feature>
<feature type="transmembrane region" description="Helical" evidence="6">
    <location>
        <begin position="914"/>
        <end position="937"/>
    </location>
</feature>
<dbReference type="GO" id="GO:0016020">
    <property type="term" value="C:membrane"/>
    <property type="evidence" value="ECO:0007669"/>
    <property type="project" value="UniProtKB-SubCell"/>
</dbReference>
<evidence type="ECO:0000256" key="6">
    <source>
        <dbReference type="SAM" id="Phobius"/>
    </source>
</evidence>
<dbReference type="PANTHER" id="PTHR34144">
    <property type="entry name" value="CHROMOSOME 8, WHOLE GENOME SHOTGUN SEQUENCE"/>
    <property type="match status" value="1"/>
</dbReference>
<dbReference type="EMBL" id="QGDH01000041">
    <property type="protein sequence ID" value="RAR13077.1"/>
    <property type="molecule type" value="Genomic_DNA"/>
</dbReference>
<dbReference type="Proteomes" id="UP000249619">
    <property type="component" value="Unassembled WGS sequence"/>
</dbReference>
<accession>A0A364N764</accession>
<evidence type="ECO:0000256" key="5">
    <source>
        <dbReference type="SAM" id="MobiDB-lite"/>
    </source>
</evidence>
<name>A0A364N764_STELY</name>
<reference evidence="8" key="1">
    <citation type="submission" date="2018-05" db="EMBL/GenBank/DDBJ databases">
        <title>Draft genome sequence of Stemphylium lycopersici strain CIDEFI 213.</title>
        <authorList>
            <person name="Medina R."/>
            <person name="Franco M.E.E."/>
            <person name="Lucentini C.G."/>
            <person name="Saparrat M.C.N."/>
            <person name="Balatti P.A."/>
        </authorList>
    </citation>
    <scope>NUCLEOTIDE SEQUENCE [LARGE SCALE GENOMIC DNA]</scope>
    <source>
        <strain evidence="8">CIDEFI 213</strain>
    </source>
</reference>
<feature type="transmembrane region" description="Helical" evidence="6">
    <location>
        <begin position="986"/>
        <end position="1007"/>
    </location>
</feature>
<feature type="region of interest" description="Disordered" evidence="5">
    <location>
        <begin position="662"/>
        <end position="710"/>
    </location>
</feature>
<evidence type="ECO:0000256" key="3">
    <source>
        <dbReference type="ARBA" id="ARBA00022989"/>
    </source>
</evidence>
<dbReference type="AlphaFoldDB" id="A0A364N764"/>
<gene>
    <name evidence="7" type="ORF">DDE83_003603</name>
</gene>
<feature type="compositionally biased region" description="Low complexity" evidence="5">
    <location>
        <begin position="678"/>
        <end position="689"/>
    </location>
</feature>
<feature type="transmembrane region" description="Helical" evidence="6">
    <location>
        <begin position="586"/>
        <end position="605"/>
    </location>
</feature>
<organism evidence="7 8">
    <name type="scientific">Stemphylium lycopersici</name>
    <name type="common">Tomato gray leaf spot disease fungus</name>
    <name type="synonym">Thyrospora lycopersici</name>
    <dbReference type="NCBI Taxonomy" id="183478"/>
    <lineage>
        <taxon>Eukaryota</taxon>
        <taxon>Fungi</taxon>
        <taxon>Dikarya</taxon>
        <taxon>Ascomycota</taxon>
        <taxon>Pezizomycotina</taxon>
        <taxon>Dothideomycetes</taxon>
        <taxon>Pleosporomycetidae</taxon>
        <taxon>Pleosporales</taxon>
        <taxon>Pleosporineae</taxon>
        <taxon>Pleosporaceae</taxon>
        <taxon>Stemphylium</taxon>
    </lineage>
</organism>